<sequence>MKEIIPRYGLPLEIGSDNGPAFIQNCLQQLARLLGITWKLHTAYRPQSSGKVERMNRTLKTLMSKLCQETSLGWLDVLPIVLLHIRCRPTPQLKLSPYELMFGQPTPLINGLRGDLRAIGEIKLNDQVVLLGKAMQKLNTWVGDNVPHFLYPPLHKYCPCDSVWVKEWKNDPLGPKWRGPYFVLLSTPTAVKVAEVVPWIHHSRLKVAAANPEPVWKVVPNETNPLRLKLSESIESIQDTQPLGVLMDTARSNYPLMDNAERVIFRGPAPTRDQPEMSFVFEIPAGRDWVYVTAKRTAQGFLTVGAILVLILFLAHLIYGLSREACPKCPSTTKNRNGTYPVMENHTMWRQKREASSETKLKGHLLVQFKYDYAKKSGQTTCWVCSRLHPETIHIPFASVPMNLSMFASENVTVQTGDMSREKPEPFSPGHPIIGPVYQPEWCFQLGPDRETSNEGGACNSSQFNWTSYIYIFRTGLKAHYIYIRCREFTKEQEEEIANATNGKQDVVDMMRRLRQFAIAITKGLLYSSPFIVKGGYQVCCKGVCYTWVPHIVTGMCYLAKLIPIQKVRGEDTNADTILHPRYPLVFERQKRELFKKADRVWAWLPAWTGWGRDLMARMNSYASLMDEILNKTSWDIQLLNLEVREIRKVQMIHNMALEQISAALNGLCEMTMHYECCTFIKNATHDVPDYYQVIQDHQEKVAQLQDTARRIAAEGWNPLCGFGAIGGWFWIHSEIYFTDCIYDPDDSGDLGCRGTTVSYRALPLATMQEGTDTHTDTRYTTDDPTRYVPDKNRTPQI</sequence>
<keyword evidence="6" id="KW-0695">RNA-directed DNA polymerase</keyword>
<dbReference type="InterPro" id="IPR036397">
    <property type="entry name" value="RNaseH_sf"/>
</dbReference>
<dbReference type="Proteomes" id="UP000694569">
    <property type="component" value="Unplaced"/>
</dbReference>
<evidence type="ECO:0000313" key="11">
    <source>
        <dbReference type="Proteomes" id="UP000694569"/>
    </source>
</evidence>
<protein>
    <recommendedName>
        <fullName evidence="9">Integrase catalytic domain-containing protein</fullName>
    </recommendedName>
</protein>
<accession>A0A8C5WDI3</accession>
<evidence type="ECO:0000256" key="7">
    <source>
        <dbReference type="SAM" id="MobiDB-lite"/>
    </source>
</evidence>
<dbReference type="Pfam" id="PF18697">
    <property type="entry name" value="MLVIN_C"/>
    <property type="match status" value="1"/>
</dbReference>
<dbReference type="GO" id="GO:0015074">
    <property type="term" value="P:DNA integration"/>
    <property type="evidence" value="ECO:0007669"/>
    <property type="project" value="InterPro"/>
</dbReference>
<dbReference type="Gene3D" id="2.30.30.850">
    <property type="match status" value="1"/>
</dbReference>
<dbReference type="Ensembl" id="ENSLLET00000031453.1">
    <property type="protein sequence ID" value="ENSLLEP00000030288.1"/>
    <property type="gene ID" value="ENSLLEG00000019211.1"/>
</dbReference>
<keyword evidence="8" id="KW-1133">Transmembrane helix</keyword>
<feature type="compositionally biased region" description="Basic and acidic residues" evidence="7">
    <location>
        <begin position="772"/>
        <end position="798"/>
    </location>
</feature>
<feature type="domain" description="Integrase catalytic" evidence="9">
    <location>
        <begin position="1"/>
        <end position="105"/>
    </location>
</feature>
<keyword evidence="3" id="KW-0540">Nuclease</keyword>
<evidence type="ECO:0000256" key="8">
    <source>
        <dbReference type="SAM" id="Phobius"/>
    </source>
</evidence>
<keyword evidence="1" id="KW-0808">Transferase</keyword>
<evidence type="ECO:0000256" key="6">
    <source>
        <dbReference type="ARBA" id="ARBA00022918"/>
    </source>
</evidence>
<keyword evidence="8" id="KW-0472">Membrane</keyword>
<dbReference type="GO" id="GO:0003676">
    <property type="term" value="F:nucleic acid binding"/>
    <property type="evidence" value="ECO:0007669"/>
    <property type="project" value="InterPro"/>
</dbReference>
<dbReference type="Gene3D" id="3.30.420.10">
    <property type="entry name" value="Ribonuclease H-like superfamily/Ribonuclease H"/>
    <property type="match status" value="1"/>
</dbReference>
<feature type="region of interest" description="Disordered" evidence="7">
    <location>
        <begin position="771"/>
        <end position="798"/>
    </location>
</feature>
<reference evidence="10" key="1">
    <citation type="submission" date="2025-08" db="UniProtKB">
        <authorList>
            <consortium name="Ensembl"/>
        </authorList>
    </citation>
    <scope>IDENTIFICATION</scope>
</reference>
<keyword evidence="5" id="KW-0378">Hydrolase</keyword>
<evidence type="ECO:0000256" key="4">
    <source>
        <dbReference type="ARBA" id="ARBA00022759"/>
    </source>
</evidence>
<evidence type="ECO:0000313" key="10">
    <source>
        <dbReference type="Ensembl" id="ENSLLEP00000030288.1"/>
    </source>
</evidence>
<reference evidence="10" key="2">
    <citation type="submission" date="2025-09" db="UniProtKB">
        <authorList>
            <consortium name="Ensembl"/>
        </authorList>
    </citation>
    <scope>IDENTIFICATION</scope>
</reference>
<dbReference type="PROSITE" id="PS50994">
    <property type="entry name" value="INTEGRASE"/>
    <property type="match status" value="1"/>
</dbReference>
<keyword evidence="2" id="KW-0548">Nucleotidyltransferase</keyword>
<dbReference type="SUPFAM" id="SSF53098">
    <property type="entry name" value="Ribonuclease H-like"/>
    <property type="match status" value="1"/>
</dbReference>
<organism evidence="10 11">
    <name type="scientific">Leptobrachium leishanense</name>
    <name type="common">Leishan spiny toad</name>
    <dbReference type="NCBI Taxonomy" id="445787"/>
    <lineage>
        <taxon>Eukaryota</taxon>
        <taxon>Metazoa</taxon>
        <taxon>Chordata</taxon>
        <taxon>Craniata</taxon>
        <taxon>Vertebrata</taxon>
        <taxon>Euteleostomi</taxon>
        <taxon>Amphibia</taxon>
        <taxon>Batrachia</taxon>
        <taxon>Anura</taxon>
        <taxon>Pelobatoidea</taxon>
        <taxon>Megophryidae</taxon>
        <taxon>Leptobrachium</taxon>
    </lineage>
</organism>
<proteinExistence type="predicted"/>
<dbReference type="Gene3D" id="1.10.287.210">
    <property type="match status" value="1"/>
</dbReference>
<dbReference type="GO" id="GO:0003964">
    <property type="term" value="F:RNA-directed DNA polymerase activity"/>
    <property type="evidence" value="ECO:0007669"/>
    <property type="project" value="UniProtKB-KW"/>
</dbReference>
<feature type="transmembrane region" description="Helical" evidence="8">
    <location>
        <begin position="301"/>
        <end position="321"/>
    </location>
</feature>
<keyword evidence="8" id="KW-0812">Transmembrane</keyword>
<evidence type="ECO:0000256" key="1">
    <source>
        <dbReference type="ARBA" id="ARBA00022679"/>
    </source>
</evidence>
<keyword evidence="11" id="KW-1185">Reference proteome</keyword>
<evidence type="ECO:0000256" key="5">
    <source>
        <dbReference type="ARBA" id="ARBA00022801"/>
    </source>
</evidence>
<dbReference type="GO" id="GO:0004519">
    <property type="term" value="F:endonuclease activity"/>
    <property type="evidence" value="ECO:0007669"/>
    <property type="project" value="UniProtKB-KW"/>
</dbReference>
<evidence type="ECO:0000256" key="3">
    <source>
        <dbReference type="ARBA" id="ARBA00022722"/>
    </source>
</evidence>
<dbReference type="PANTHER" id="PTHR41694:SF5">
    <property type="entry name" value="RIBONUCLEASE H"/>
    <property type="match status" value="1"/>
</dbReference>
<dbReference type="InterPro" id="IPR001584">
    <property type="entry name" value="Integrase_cat-core"/>
</dbReference>
<dbReference type="OrthoDB" id="9906983at2759"/>
<dbReference type="AlphaFoldDB" id="A0A8C5WDI3"/>
<dbReference type="PANTHER" id="PTHR41694">
    <property type="entry name" value="ENDOGENOUS RETROVIRUS GROUP K MEMBER POL PROTEIN"/>
    <property type="match status" value="1"/>
</dbReference>
<evidence type="ECO:0000259" key="9">
    <source>
        <dbReference type="PROSITE" id="PS50994"/>
    </source>
</evidence>
<dbReference type="GO" id="GO:0016787">
    <property type="term" value="F:hydrolase activity"/>
    <property type="evidence" value="ECO:0007669"/>
    <property type="project" value="UniProtKB-KW"/>
</dbReference>
<keyword evidence="4" id="KW-0255">Endonuclease</keyword>
<dbReference type="InterPro" id="IPR040643">
    <property type="entry name" value="MLVIN_C"/>
</dbReference>
<dbReference type="GeneTree" id="ENSGT00940000164768"/>
<evidence type="ECO:0000256" key="2">
    <source>
        <dbReference type="ARBA" id="ARBA00022695"/>
    </source>
</evidence>
<name>A0A8C5WDI3_9ANUR</name>
<dbReference type="InterPro" id="IPR012337">
    <property type="entry name" value="RNaseH-like_sf"/>
</dbReference>